<evidence type="ECO:0000313" key="3">
    <source>
        <dbReference type="Proteomes" id="UP000004728"/>
    </source>
</evidence>
<comment type="caution">
    <text evidence="2">The sequence shown here is derived from an EMBL/GenBank/DDBJ whole genome shotgun (WGS) entry which is preliminary data.</text>
</comment>
<dbReference type="OrthoDB" id="7507955at2"/>
<accession>F1Z777</accession>
<dbReference type="RefSeq" id="WP_008070280.1">
    <property type="nucleotide sequence ID" value="NZ_AQWK01000003.1"/>
</dbReference>
<protein>
    <submittedName>
        <fullName evidence="2">Uncharacterized protein</fullName>
    </submittedName>
</protein>
<evidence type="ECO:0000313" key="2">
    <source>
        <dbReference type="EMBL" id="EGD59583.1"/>
    </source>
</evidence>
<sequence length="79" mass="8797">MLRKLLRLFIIKNRIEAFAIIYALALGAAERGRIYLDQFPGFGGKMLFLAAMVAVFMGGAKILDALTYERAAEAQNDRT</sequence>
<proteinExistence type="predicted"/>
<dbReference type="InParanoid" id="F1Z777"/>
<evidence type="ECO:0000256" key="1">
    <source>
        <dbReference type="SAM" id="Phobius"/>
    </source>
</evidence>
<name>F1Z777_9SPHN</name>
<dbReference type="STRING" id="983920.Y88_2627"/>
<reference evidence="2 3" key="1">
    <citation type="journal article" date="2012" name="J. Bacteriol.">
        <title>Draft Genome Sequence of Novosphingobium nitrogenifigens Y88T.</title>
        <authorList>
            <person name="Strabala T.J."/>
            <person name="Macdonald L."/>
            <person name="Liu V."/>
            <person name="Smit A.M."/>
        </authorList>
    </citation>
    <scope>NUCLEOTIDE SEQUENCE [LARGE SCALE GENOMIC DNA]</scope>
    <source>
        <strain evidence="2 3">DSM 19370</strain>
    </source>
</reference>
<dbReference type="AlphaFoldDB" id="F1Z777"/>
<keyword evidence="3" id="KW-1185">Reference proteome</keyword>
<keyword evidence="1" id="KW-1133">Transmembrane helix</keyword>
<gene>
    <name evidence="2" type="ORF">Y88_2627</name>
</gene>
<organism evidence="2 3">
    <name type="scientific">Novosphingobium nitrogenifigens DSM 19370</name>
    <dbReference type="NCBI Taxonomy" id="983920"/>
    <lineage>
        <taxon>Bacteria</taxon>
        <taxon>Pseudomonadati</taxon>
        <taxon>Pseudomonadota</taxon>
        <taxon>Alphaproteobacteria</taxon>
        <taxon>Sphingomonadales</taxon>
        <taxon>Sphingomonadaceae</taxon>
        <taxon>Novosphingobium</taxon>
    </lineage>
</organism>
<keyword evidence="1" id="KW-0472">Membrane</keyword>
<dbReference type="HOGENOM" id="CLU_176248_0_0_5"/>
<dbReference type="EMBL" id="AEWJ01000026">
    <property type="protein sequence ID" value="EGD59583.1"/>
    <property type="molecule type" value="Genomic_DNA"/>
</dbReference>
<keyword evidence="1" id="KW-0812">Transmembrane</keyword>
<dbReference type="Proteomes" id="UP000004728">
    <property type="component" value="Unassembled WGS sequence"/>
</dbReference>
<feature type="transmembrane region" description="Helical" evidence="1">
    <location>
        <begin position="47"/>
        <end position="68"/>
    </location>
</feature>